<dbReference type="EMBL" id="VKGK01000002">
    <property type="protein sequence ID" value="TRY15934.1"/>
    <property type="molecule type" value="Genomic_DNA"/>
</dbReference>
<feature type="chain" id="PRO_5021879779" description="Zinc-regulated TonB-dependent outer membrane receptor" evidence="1">
    <location>
        <begin position="25"/>
        <end position="408"/>
    </location>
</feature>
<keyword evidence="3" id="KW-1185">Reference proteome</keyword>
<evidence type="ECO:0000256" key="1">
    <source>
        <dbReference type="SAM" id="SignalP"/>
    </source>
</evidence>
<reference evidence="3" key="1">
    <citation type="submission" date="2019-07" db="EMBL/GenBank/DDBJ databases">
        <title>Shewanella sp. YLB-08 draft genomic sequence.</title>
        <authorList>
            <person name="Yu L."/>
        </authorList>
    </citation>
    <scope>NUCLEOTIDE SEQUENCE [LARGE SCALE GENOMIC DNA]</scope>
    <source>
        <strain evidence="3">JCM 20706</strain>
    </source>
</reference>
<dbReference type="OrthoDB" id="9788733at2"/>
<feature type="signal peptide" evidence="1">
    <location>
        <begin position="1"/>
        <end position="24"/>
    </location>
</feature>
<accession>A0A553JU12</accession>
<sequence>MRMTNFRVSHVAAACALISTSAFAENPTLTNPAISAVLDGYYQNTERPMAERVEGFGLGHTELALSANIDDMFYGKLTAVVEMHEGETELGIEEAFIQTLAMPGGFSIRAGRFLSDVGYLNNQHVHTDAFSDRPAVYRAFLGSHYFDDGVRLNYVAPTDLYWTMGVESFKGDSMRAAAGGAHEEHGGHDEHDEVHAERDYKDIGIYTAYTKIGGDIGHGSWQAGLSYMRNENGRMVEGEHEEHAEAEAGHEGHNHSATFTGENTYIADFVYKWAPDGNYKYQHLTISGEYFKVTDFAPIEEEHHEEHSAGSVDDMQGWYLSSVYQFSPNWSAGVRYGQTDVQELHGDHFHPEKLKEAEVSLAWHHSHFSTVRLQYTNQQGTNYFGIEDDNVITLQYVMTLGAHGAHQF</sequence>
<dbReference type="AlphaFoldDB" id="A0A553JU12"/>
<comment type="caution">
    <text evidence="2">The sequence shown here is derived from an EMBL/GenBank/DDBJ whole genome shotgun (WGS) entry which is preliminary data.</text>
</comment>
<evidence type="ECO:0008006" key="4">
    <source>
        <dbReference type="Google" id="ProtNLM"/>
    </source>
</evidence>
<dbReference type="RefSeq" id="WP_143563029.1">
    <property type="nucleotide sequence ID" value="NZ_BMPL01000002.1"/>
</dbReference>
<evidence type="ECO:0000313" key="2">
    <source>
        <dbReference type="EMBL" id="TRY15934.1"/>
    </source>
</evidence>
<evidence type="ECO:0000313" key="3">
    <source>
        <dbReference type="Proteomes" id="UP000318126"/>
    </source>
</evidence>
<name>A0A553JU12_SHEHA</name>
<keyword evidence="1" id="KW-0732">Signal</keyword>
<dbReference type="Proteomes" id="UP000318126">
    <property type="component" value="Unassembled WGS sequence"/>
</dbReference>
<protein>
    <recommendedName>
        <fullName evidence="4">Zinc-regulated TonB-dependent outer membrane receptor</fullName>
    </recommendedName>
</protein>
<dbReference type="SUPFAM" id="SSF56935">
    <property type="entry name" value="Porins"/>
    <property type="match status" value="1"/>
</dbReference>
<organism evidence="2 3">
    <name type="scientific">Shewanella hanedai</name>
    <name type="common">Alteromonas hanedai</name>
    <dbReference type="NCBI Taxonomy" id="25"/>
    <lineage>
        <taxon>Bacteria</taxon>
        <taxon>Pseudomonadati</taxon>
        <taxon>Pseudomonadota</taxon>
        <taxon>Gammaproteobacteria</taxon>
        <taxon>Alteromonadales</taxon>
        <taxon>Shewanellaceae</taxon>
        <taxon>Shewanella</taxon>
    </lineage>
</organism>
<proteinExistence type="predicted"/>
<dbReference type="Gene3D" id="2.40.160.10">
    <property type="entry name" value="Porin"/>
    <property type="match status" value="1"/>
</dbReference>
<dbReference type="InterPro" id="IPR023614">
    <property type="entry name" value="Porin_dom_sf"/>
</dbReference>
<gene>
    <name evidence="2" type="ORF">FN961_02865</name>
</gene>